<protein>
    <submittedName>
        <fullName evidence="1">12543_t:CDS:1</fullName>
    </submittedName>
</protein>
<evidence type="ECO:0000313" key="1">
    <source>
        <dbReference type="EMBL" id="CAG8775329.1"/>
    </source>
</evidence>
<reference evidence="1" key="1">
    <citation type="submission" date="2021-06" db="EMBL/GenBank/DDBJ databases">
        <authorList>
            <person name="Kallberg Y."/>
            <person name="Tangrot J."/>
            <person name="Rosling A."/>
        </authorList>
    </citation>
    <scope>NUCLEOTIDE SEQUENCE</scope>
    <source>
        <strain evidence="1">28 12/20/2015</strain>
    </source>
</reference>
<organism evidence="1 2">
    <name type="scientific">Cetraspora pellucida</name>
    <dbReference type="NCBI Taxonomy" id="1433469"/>
    <lineage>
        <taxon>Eukaryota</taxon>
        <taxon>Fungi</taxon>
        <taxon>Fungi incertae sedis</taxon>
        <taxon>Mucoromycota</taxon>
        <taxon>Glomeromycotina</taxon>
        <taxon>Glomeromycetes</taxon>
        <taxon>Diversisporales</taxon>
        <taxon>Gigasporaceae</taxon>
        <taxon>Cetraspora</taxon>
    </lineage>
</organism>
<feature type="non-terminal residue" evidence="1">
    <location>
        <position position="1"/>
    </location>
</feature>
<gene>
    <name evidence="1" type="ORF">SPELUC_LOCUS16033</name>
</gene>
<comment type="caution">
    <text evidence="1">The sequence shown here is derived from an EMBL/GenBank/DDBJ whole genome shotgun (WGS) entry which is preliminary data.</text>
</comment>
<dbReference type="Proteomes" id="UP000789366">
    <property type="component" value="Unassembled WGS sequence"/>
</dbReference>
<accession>A0ACA9R3D4</accession>
<evidence type="ECO:0000313" key="2">
    <source>
        <dbReference type="Proteomes" id="UP000789366"/>
    </source>
</evidence>
<keyword evidence="2" id="KW-1185">Reference proteome</keyword>
<sequence>QLEVQREWSLRCIETINQRFVQLEQTNLIGNGSNINRSRDNEPPTRQNPETSRTHTTQTTSTDYNTEQGEGNYPSTPIINSLITKINSENTLSRETELDDVKSVKYKITNRKFPALSYVSLKPLSDV</sequence>
<proteinExistence type="predicted"/>
<name>A0ACA9R3D4_9GLOM</name>
<dbReference type="EMBL" id="CAJVPW010056692">
    <property type="protein sequence ID" value="CAG8775329.1"/>
    <property type="molecule type" value="Genomic_DNA"/>
</dbReference>